<feature type="transmembrane region" description="Helical" evidence="1">
    <location>
        <begin position="179"/>
        <end position="199"/>
    </location>
</feature>
<feature type="transmembrane region" description="Helical" evidence="1">
    <location>
        <begin position="69"/>
        <end position="89"/>
    </location>
</feature>
<keyword evidence="1" id="KW-0812">Transmembrane</keyword>
<organism evidence="2 3">
    <name type="scientific">Penicillium patulum</name>
    <name type="common">Penicillium griseofulvum</name>
    <dbReference type="NCBI Taxonomy" id="5078"/>
    <lineage>
        <taxon>Eukaryota</taxon>
        <taxon>Fungi</taxon>
        <taxon>Dikarya</taxon>
        <taxon>Ascomycota</taxon>
        <taxon>Pezizomycotina</taxon>
        <taxon>Eurotiomycetes</taxon>
        <taxon>Eurotiomycetidae</taxon>
        <taxon>Eurotiales</taxon>
        <taxon>Aspergillaceae</taxon>
        <taxon>Penicillium</taxon>
    </lineage>
</organism>
<evidence type="ECO:0000256" key="1">
    <source>
        <dbReference type="SAM" id="Phobius"/>
    </source>
</evidence>
<comment type="caution">
    <text evidence="2">The sequence shown here is derived from an EMBL/GenBank/DDBJ whole genome shotgun (WGS) entry which is preliminary data.</text>
</comment>
<dbReference type="Proteomes" id="UP000070168">
    <property type="component" value="Unassembled WGS sequence"/>
</dbReference>
<protein>
    <recommendedName>
        <fullName evidence="4">Frag1/DRAM/Sfk1</fullName>
    </recommendedName>
</protein>
<dbReference type="OrthoDB" id="3449024at2759"/>
<dbReference type="EMBL" id="LHQR01000045">
    <property type="protein sequence ID" value="KXG50574.1"/>
    <property type="molecule type" value="Genomic_DNA"/>
</dbReference>
<feature type="transmembrane region" description="Helical" evidence="1">
    <location>
        <begin position="211"/>
        <end position="232"/>
    </location>
</feature>
<keyword evidence="1" id="KW-0472">Membrane</keyword>
<evidence type="ECO:0000313" key="2">
    <source>
        <dbReference type="EMBL" id="KXG50574.1"/>
    </source>
</evidence>
<keyword evidence="1" id="KW-1133">Transmembrane helix</keyword>
<dbReference type="GeneID" id="63707354"/>
<feature type="transmembrane region" description="Helical" evidence="1">
    <location>
        <begin position="143"/>
        <end position="167"/>
    </location>
</feature>
<name>A0A135LNN7_PENPA</name>
<proteinExistence type="predicted"/>
<reference evidence="2 3" key="1">
    <citation type="journal article" date="2016" name="BMC Genomics">
        <title>Genome sequencing and secondary metabolism of the postharvest pathogen Penicillium griseofulvum.</title>
        <authorList>
            <person name="Banani H."/>
            <person name="Marcet-Houben M."/>
            <person name="Ballester A.R."/>
            <person name="Abbruscato P."/>
            <person name="Gonzalez-Candelas L."/>
            <person name="Gabaldon T."/>
            <person name="Spadaro D."/>
        </authorList>
    </citation>
    <scope>NUCLEOTIDE SEQUENCE [LARGE SCALE GENOMIC DNA]</scope>
    <source>
        <strain evidence="2 3">PG3</strain>
    </source>
</reference>
<accession>A0A135LNN7</accession>
<gene>
    <name evidence="2" type="ORF">PGRI_043410</name>
</gene>
<sequence>MGYKSYPQRLANALTTRRWDYLSIVGGSLCSLFFLIALAASDNIPPTAPWWDANRVHAHYWSHLRGTHAASIFVMFSGALYVVYSAALTRQIRRIPDIDPILTDLQLACGSAAFSVFMIGAVAMSLLTFRDYGPELTQLMNDIFWMATFLAWPIFFVQMWTVAWAVFSDKSPTPVVSRRMGLINIIAPVVYALGAGIHIHQTGPLAWNGGLVYWPTLVAFGFQVNVDLWYIWKSLEASHALP</sequence>
<evidence type="ECO:0008006" key="4">
    <source>
        <dbReference type="Google" id="ProtNLM"/>
    </source>
</evidence>
<feature type="transmembrane region" description="Helical" evidence="1">
    <location>
        <begin position="101"/>
        <end position="123"/>
    </location>
</feature>
<feature type="transmembrane region" description="Helical" evidence="1">
    <location>
        <begin position="21"/>
        <end position="40"/>
    </location>
</feature>
<dbReference type="AlphaFoldDB" id="A0A135LNN7"/>
<evidence type="ECO:0000313" key="3">
    <source>
        <dbReference type="Proteomes" id="UP000070168"/>
    </source>
</evidence>
<dbReference type="RefSeq" id="XP_040649110.1">
    <property type="nucleotide sequence ID" value="XM_040792054.1"/>
</dbReference>
<keyword evidence="3" id="KW-1185">Reference proteome</keyword>
<dbReference type="OMA" id="AYCYLTA"/>